<dbReference type="Proteomes" id="UP000321662">
    <property type="component" value="Unassembled WGS sequence"/>
</dbReference>
<sequence>MEKNKQSIIPVTLHDDKTDRRRISKVYSQKMVVHLKNSQTELLVYEGIESSTLRVLPAEMSFNETR</sequence>
<proteinExistence type="predicted"/>
<dbReference type="AlphaFoldDB" id="A0A511AUG0"/>
<organism evidence="1 2">
    <name type="scientific">Alkalibacterium kapii</name>
    <dbReference type="NCBI Taxonomy" id="426704"/>
    <lineage>
        <taxon>Bacteria</taxon>
        <taxon>Bacillati</taxon>
        <taxon>Bacillota</taxon>
        <taxon>Bacilli</taxon>
        <taxon>Lactobacillales</taxon>
        <taxon>Carnobacteriaceae</taxon>
        <taxon>Alkalibacterium</taxon>
    </lineage>
</organism>
<accession>A0A511AUG0</accession>
<evidence type="ECO:0000313" key="1">
    <source>
        <dbReference type="EMBL" id="GEK90983.1"/>
    </source>
</evidence>
<protein>
    <submittedName>
        <fullName evidence="1">Uncharacterized protein</fullName>
    </submittedName>
</protein>
<reference evidence="1 2" key="1">
    <citation type="submission" date="2019-07" db="EMBL/GenBank/DDBJ databases">
        <title>Whole genome shotgun sequence of Alkalibacterium kapii NBRC 103247.</title>
        <authorList>
            <person name="Hosoyama A."/>
            <person name="Uohara A."/>
            <person name="Ohji S."/>
            <person name="Ichikawa N."/>
        </authorList>
    </citation>
    <scope>NUCLEOTIDE SEQUENCE [LARGE SCALE GENOMIC DNA]</scope>
    <source>
        <strain evidence="1 2">NBRC 103247</strain>
    </source>
</reference>
<evidence type="ECO:0000313" key="2">
    <source>
        <dbReference type="Proteomes" id="UP000321662"/>
    </source>
</evidence>
<name>A0A511AUG0_9LACT</name>
<gene>
    <name evidence="1" type="ORF">AKA01nite_06050</name>
</gene>
<dbReference type="EMBL" id="BJUY01000005">
    <property type="protein sequence ID" value="GEK90983.1"/>
    <property type="molecule type" value="Genomic_DNA"/>
</dbReference>
<keyword evidence="2" id="KW-1185">Reference proteome</keyword>
<comment type="caution">
    <text evidence="1">The sequence shown here is derived from an EMBL/GenBank/DDBJ whole genome shotgun (WGS) entry which is preliminary data.</text>
</comment>